<accession>A0A6J7WE60</accession>
<gene>
    <name evidence="1" type="ORF">UFOVP175_3</name>
</gene>
<name>A0A6J7WE60_9CAUD</name>
<dbReference type="EMBL" id="LR798221">
    <property type="protein sequence ID" value="CAB5194524.1"/>
    <property type="molecule type" value="Genomic_DNA"/>
</dbReference>
<evidence type="ECO:0000313" key="1">
    <source>
        <dbReference type="EMBL" id="CAB5194524.1"/>
    </source>
</evidence>
<protein>
    <submittedName>
        <fullName evidence="1">Uncharacterized protein</fullName>
    </submittedName>
</protein>
<proteinExistence type="predicted"/>
<reference evidence="1" key="1">
    <citation type="submission" date="2020-05" db="EMBL/GenBank/DDBJ databases">
        <authorList>
            <person name="Chiriac C."/>
            <person name="Salcher M."/>
            <person name="Ghai R."/>
            <person name="Kavagutti S V."/>
        </authorList>
    </citation>
    <scope>NUCLEOTIDE SEQUENCE</scope>
</reference>
<sequence>MNVGSNRQLSGEYGGRYISSASGTVTGSWQALHALEITILGATTSNITNFPAGVTLQAGDEIAGVWTSVTVSSGSLIAYNRKYA</sequence>
<organism evidence="1">
    <name type="scientific">uncultured Caudovirales phage</name>
    <dbReference type="NCBI Taxonomy" id="2100421"/>
    <lineage>
        <taxon>Viruses</taxon>
        <taxon>Duplodnaviria</taxon>
        <taxon>Heunggongvirae</taxon>
        <taxon>Uroviricota</taxon>
        <taxon>Caudoviricetes</taxon>
        <taxon>Peduoviridae</taxon>
        <taxon>Maltschvirus</taxon>
        <taxon>Maltschvirus maltsch</taxon>
    </lineage>
</organism>